<gene>
    <name evidence="2" type="ORF">B9W14_20425</name>
</gene>
<dbReference type="Proteomes" id="UP000244910">
    <property type="component" value="Chromosome"/>
</dbReference>
<reference evidence="3" key="1">
    <citation type="submission" date="2017-04" db="EMBL/GenBank/DDBJ databases">
        <authorList>
            <person name="Song Y."/>
            <person name="Cho B.-K."/>
        </authorList>
    </citation>
    <scope>NUCLEOTIDE SEQUENCE [LARGE SCALE GENOMIC DNA]</scope>
    <source>
        <strain evidence="3">SL1</strain>
    </source>
</reference>
<dbReference type="KEGG" id="cdrk:B9W14_20425"/>
<evidence type="ECO:0000313" key="3">
    <source>
        <dbReference type="Proteomes" id="UP000244910"/>
    </source>
</evidence>
<evidence type="ECO:0000256" key="1">
    <source>
        <dbReference type="SAM" id="MobiDB-lite"/>
    </source>
</evidence>
<proteinExistence type="predicted"/>
<sequence>MFNIYYINYEKAFEISMLIDNKIQEKSDVEKNIVGKLNGKASLNTDNIGNVPFLNKIFPKAGVDFSGEGSRTKKVADSFKVVSTKSTILDPIYRKAIEAKKLSDNKIGNLIKIRNVSLDITNEKEILATKSLLSGVLKQIPIDETGGIDITGLLEVLLKDSSYIFSGNFKDGTITFKIPMKVENEMESQYNVTDLEIGQVTLIGVYRGIYSKKGIDGKINRLQNLSNLSKPKLDDNIETEPEKKDDDNGNEDEKTHFIDVIAIIQELTIK</sequence>
<evidence type="ECO:0000313" key="2">
    <source>
        <dbReference type="EMBL" id="AWI06762.1"/>
    </source>
</evidence>
<dbReference type="RefSeq" id="WP_032077310.1">
    <property type="nucleotide sequence ID" value="NZ_CP020953.1"/>
</dbReference>
<keyword evidence="3" id="KW-1185">Reference proteome</keyword>
<name>A0A2U8DXI2_9CLOT</name>
<accession>A0A2U8DXI2</accession>
<dbReference type="AlphaFoldDB" id="A0A2U8DXI2"/>
<dbReference type="OrthoDB" id="1335245at2"/>
<dbReference type="EMBL" id="CP020953">
    <property type="protein sequence ID" value="AWI06762.1"/>
    <property type="molecule type" value="Genomic_DNA"/>
</dbReference>
<protein>
    <submittedName>
        <fullName evidence="2">Uncharacterized protein</fullName>
    </submittedName>
</protein>
<feature type="region of interest" description="Disordered" evidence="1">
    <location>
        <begin position="231"/>
        <end position="252"/>
    </location>
</feature>
<organism evidence="2 3">
    <name type="scientific">Clostridium drakei</name>
    <dbReference type="NCBI Taxonomy" id="332101"/>
    <lineage>
        <taxon>Bacteria</taxon>
        <taxon>Bacillati</taxon>
        <taxon>Bacillota</taxon>
        <taxon>Clostridia</taxon>
        <taxon>Eubacteriales</taxon>
        <taxon>Clostridiaceae</taxon>
        <taxon>Clostridium</taxon>
    </lineage>
</organism>